<dbReference type="InterPro" id="IPR008311">
    <property type="entry name" value="UCP028101"/>
</dbReference>
<reference evidence="2 3" key="1">
    <citation type="submission" date="2023-07" db="EMBL/GenBank/DDBJ databases">
        <title>Sorghum-associated microbial communities from plants grown in Nebraska, USA.</title>
        <authorList>
            <person name="Schachtman D."/>
        </authorList>
    </citation>
    <scope>NUCLEOTIDE SEQUENCE [LARGE SCALE GENOMIC DNA]</scope>
    <source>
        <strain evidence="2 3">BE313</strain>
    </source>
</reference>
<keyword evidence="3" id="KW-1185">Reference proteome</keyword>
<evidence type="ECO:0008006" key="4">
    <source>
        <dbReference type="Google" id="ProtNLM"/>
    </source>
</evidence>
<dbReference type="Pfam" id="PF07433">
    <property type="entry name" value="DUF1513"/>
    <property type="match status" value="1"/>
</dbReference>
<evidence type="ECO:0000256" key="1">
    <source>
        <dbReference type="SAM" id="SignalP"/>
    </source>
</evidence>
<keyword evidence="1" id="KW-0732">Signal</keyword>
<dbReference type="PROSITE" id="PS51318">
    <property type="entry name" value="TAT"/>
    <property type="match status" value="1"/>
</dbReference>
<comment type="caution">
    <text evidence="2">The sequence shown here is derived from an EMBL/GenBank/DDBJ whole genome shotgun (WGS) entry which is preliminary data.</text>
</comment>
<dbReference type="InterPro" id="IPR006311">
    <property type="entry name" value="TAT_signal"/>
</dbReference>
<dbReference type="InterPro" id="IPR015943">
    <property type="entry name" value="WD40/YVTN_repeat-like_dom_sf"/>
</dbReference>
<feature type="signal peptide" evidence="1">
    <location>
        <begin position="1"/>
        <end position="22"/>
    </location>
</feature>
<evidence type="ECO:0000313" key="2">
    <source>
        <dbReference type="EMBL" id="MDR7375517.1"/>
    </source>
</evidence>
<accession>A0ABU2C2G0</accession>
<sequence>MISRRDWLVLAAASAAAMPLYAASAARPGLLTSWTSGDDNQAWAGVWQLGSSPRGVALPKRAHEVQMLHSALGQPTQALAVARRPGEYLLRFDTRTARAVLWHDIEDDRVLCGHASYALDGSALYTTETNTDTGAGMVAVRDPLSLEKRAEFPSGGLDPHMVLVEPDGSLLVANGGLLSLPETGRTKLNIGRMDSSIARLDAKTGAQRQVWRVNDPFLSLRHLARAPDGTVAVAMQAEHTDLQARRSAPLLALLDGSGLRSVPLPPALALGGYAGDVAYVPGSGPQAADRFVISATRAGQLAWWSAQGEAPSQLPLPEAGALAVHGTDWLASGAQGDLRGMLDTHALERHLDNVRWDNHGKWLV</sequence>
<organism evidence="2 3">
    <name type="scientific">Rhodoferax ferrireducens</name>
    <dbReference type="NCBI Taxonomy" id="192843"/>
    <lineage>
        <taxon>Bacteria</taxon>
        <taxon>Pseudomonadati</taxon>
        <taxon>Pseudomonadota</taxon>
        <taxon>Betaproteobacteria</taxon>
        <taxon>Burkholderiales</taxon>
        <taxon>Comamonadaceae</taxon>
        <taxon>Rhodoferax</taxon>
    </lineage>
</organism>
<dbReference type="RefSeq" id="WP_310369800.1">
    <property type="nucleotide sequence ID" value="NZ_JAVDXT010000001.1"/>
</dbReference>
<dbReference type="EMBL" id="JAVDXT010000001">
    <property type="protein sequence ID" value="MDR7375517.1"/>
    <property type="molecule type" value="Genomic_DNA"/>
</dbReference>
<proteinExistence type="predicted"/>
<dbReference type="SUPFAM" id="SSF63829">
    <property type="entry name" value="Calcium-dependent phosphotriesterase"/>
    <property type="match status" value="1"/>
</dbReference>
<dbReference type="Gene3D" id="2.130.10.10">
    <property type="entry name" value="YVTN repeat-like/Quinoprotein amine dehydrogenase"/>
    <property type="match status" value="1"/>
</dbReference>
<feature type="chain" id="PRO_5045294376" description="Twin-arginine translocation pathway signal" evidence="1">
    <location>
        <begin position="23"/>
        <end position="364"/>
    </location>
</feature>
<evidence type="ECO:0000313" key="3">
    <source>
        <dbReference type="Proteomes" id="UP001180487"/>
    </source>
</evidence>
<name>A0ABU2C2G0_9BURK</name>
<protein>
    <recommendedName>
        <fullName evidence="4">Twin-arginine translocation pathway signal</fullName>
    </recommendedName>
</protein>
<gene>
    <name evidence="2" type="ORF">J2X19_000175</name>
</gene>
<dbReference type="Proteomes" id="UP001180487">
    <property type="component" value="Unassembled WGS sequence"/>
</dbReference>